<dbReference type="GO" id="GO:0016787">
    <property type="term" value="F:hydrolase activity"/>
    <property type="evidence" value="ECO:0007669"/>
    <property type="project" value="InterPro"/>
</dbReference>
<dbReference type="EMBL" id="NIOJ01000051">
    <property type="protein sequence ID" value="PNT96311.1"/>
    <property type="molecule type" value="Genomic_DNA"/>
</dbReference>
<keyword evidence="3" id="KW-1185">Reference proteome</keyword>
<dbReference type="OrthoDB" id="8610138at2"/>
<dbReference type="SUPFAM" id="SSF56300">
    <property type="entry name" value="Metallo-dependent phosphatases"/>
    <property type="match status" value="1"/>
</dbReference>
<proteinExistence type="predicted"/>
<sequence length="234" mass="26879">MAIYAISDLHLAKSIDKPMDIFGQRWQNYMEKLSNQWEQTVSQEDYVIIPGDVSWATYLEQAYEDFSFIDRLPGKKIISKGNHDYWWTTLSKLEKFLRDNNFASISFMHNNSFDLGEAVLCGTRGWKCPGDSDFSAEDQKIFNRELQRLELSLKSVKAGEGRAVIAALHYPPFNAKGQPSEFIEVMKRFNVRICLYGHLHGENFRSAVEGEVEGIDFKLISADHLGFKPLKLNL</sequence>
<dbReference type="Pfam" id="PF00149">
    <property type="entry name" value="Metallophos"/>
    <property type="match status" value="1"/>
</dbReference>
<dbReference type="InterPro" id="IPR014578">
    <property type="entry name" value="Pesterase_CT488"/>
</dbReference>
<gene>
    <name evidence="2" type="ORF">CDQ84_15530</name>
</gene>
<evidence type="ECO:0000313" key="2">
    <source>
        <dbReference type="EMBL" id="PNT96311.1"/>
    </source>
</evidence>
<name>A0A2K2F920_9CLOT</name>
<reference evidence="2 3" key="1">
    <citation type="submission" date="2017-06" db="EMBL/GenBank/DDBJ databases">
        <title>Investigating the central metabolism of Clostridium thermosuccinogenes.</title>
        <authorList>
            <person name="Koendjbiharie J.G."/>
            <person name="van Kranenburg R."/>
        </authorList>
    </citation>
    <scope>NUCLEOTIDE SEQUENCE [LARGE SCALE GENOMIC DNA]</scope>
    <source>
        <strain evidence="2 3">DSM 5806</strain>
    </source>
</reference>
<dbReference type="PANTHER" id="PTHR31302:SF22">
    <property type="entry name" value="PHOSPHOESTERASE"/>
    <property type="match status" value="1"/>
</dbReference>
<dbReference type="PIRSF" id="PIRSF033094">
    <property type="entry name" value="Pesterase_CT488"/>
    <property type="match status" value="1"/>
</dbReference>
<dbReference type="KEGG" id="cthd:CDO33_17385"/>
<dbReference type="InterPro" id="IPR051158">
    <property type="entry name" value="Metallophosphoesterase_sf"/>
</dbReference>
<dbReference type="Gene3D" id="3.60.21.10">
    <property type="match status" value="1"/>
</dbReference>
<evidence type="ECO:0000313" key="3">
    <source>
        <dbReference type="Proteomes" id="UP000236151"/>
    </source>
</evidence>
<dbReference type="AlphaFoldDB" id="A0A2K2F920"/>
<dbReference type="PANTHER" id="PTHR31302">
    <property type="entry name" value="TRANSMEMBRANE PROTEIN WITH METALLOPHOSPHOESTERASE DOMAIN-RELATED"/>
    <property type="match status" value="1"/>
</dbReference>
<dbReference type="Proteomes" id="UP000236151">
    <property type="component" value="Unassembled WGS sequence"/>
</dbReference>
<protein>
    <submittedName>
        <fullName evidence="2">Serine/threonine protein phosphatase</fullName>
    </submittedName>
</protein>
<dbReference type="InterPro" id="IPR029052">
    <property type="entry name" value="Metallo-depent_PP-like"/>
</dbReference>
<accession>A0A2K2F920</accession>
<dbReference type="RefSeq" id="WP_103082650.1">
    <property type="nucleotide sequence ID" value="NZ_CP021850.1"/>
</dbReference>
<comment type="caution">
    <text evidence="2">The sequence shown here is derived from an EMBL/GenBank/DDBJ whole genome shotgun (WGS) entry which is preliminary data.</text>
</comment>
<evidence type="ECO:0000259" key="1">
    <source>
        <dbReference type="Pfam" id="PF00149"/>
    </source>
</evidence>
<dbReference type="InterPro" id="IPR004843">
    <property type="entry name" value="Calcineurin-like_PHP"/>
</dbReference>
<feature type="domain" description="Calcineurin-like phosphoesterase" evidence="1">
    <location>
        <begin position="1"/>
        <end position="201"/>
    </location>
</feature>
<organism evidence="2 3">
    <name type="scientific">Clostridium thermosuccinogenes</name>
    <dbReference type="NCBI Taxonomy" id="84032"/>
    <lineage>
        <taxon>Bacteria</taxon>
        <taxon>Bacillati</taxon>
        <taxon>Bacillota</taxon>
        <taxon>Clostridia</taxon>
        <taxon>Eubacteriales</taxon>
        <taxon>Clostridiaceae</taxon>
        <taxon>Clostridium</taxon>
    </lineage>
</organism>